<reference evidence="2" key="1">
    <citation type="submission" date="2021-02" db="EMBL/GenBank/DDBJ databases">
        <authorList>
            <person name="Dougan E. K."/>
            <person name="Rhodes N."/>
            <person name="Thang M."/>
            <person name="Chan C."/>
        </authorList>
    </citation>
    <scope>NUCLEOTIDE SEQUENCE</scope>
</reference>
<accession>A0A812XR72</accession>
<sequence length="88" mass="9395">MADSADAGEAAEAAAQEGADLPSAKAVGSWDPSKVMDEIDSLRAQYKAQVDSNKVSPRLQFMYGFALACSSRYADVDEGIFLLSELMD</sequence>
<dbReference type="Proteomes" id="UP000649617">
    <property type="component" value="Unassembled WGS sequence"/>
</dbReference>
<feature type="compositionally biased region" description="Low complexity" evidence="1">
    <location>
        <begin position="1"/>
        <end position="20"/>
    </location>
</feature>
<protein>
    <submittedName>
        <fullName evidence="2">Uncharacterized protein</fullName>
    </submittedName>
</protein>
<feature type="non-terminal residue" evidence="2">
    <location>
        <position position="88"/>
    </location>
</feature>
<proteinExistence type="predicted"/>
<feature type="region of interest" description="Disordered" evidence="1">
    <location>
        <begin position="1"/>
        <end position="30"/>
    </location>
</feature>
<dbReference type="SUPFAM" id="SSF48452">
    <property type="entry name" value="TPR-like"/>
    <property type="match status" value="1"/>
</dbReference>
<comment type="caution">
    <text evidence="2">The sequence shown here is derived from an EMBL/GenBank/DDBJ whole genome shotgun (WGS) entry which is preliminary data.</text>
</comment>
<dbReference type="AlphaFoldDB" id="A0A812XR72"/>
<name>A0A812XR72_SYMPI</name>
<gene>
    <name evidence="2" type="ORF">SPIL2461_LOCUS21392</name>
</gene>
<evidence type="ECO:0000313" key="3">
    <source>
        <dbReference type="Proteomes" id="UP000649617"/>
    </source>
</evidence>
<evidence type="ECO:0000256" key="1">
    <source>
        <dbReference type="SAM" id="MobiDB-lite"/>
    </source>
</evidence>
<organism evidence="2 3">
    <name type="scientific">Symbiodinium pilosum</name>
    <name type="common">Dinoflagellate</name>
    <dbReference type="NCBI Taxonomy" id="2952"/>
    <lineage>
        <taxon>Eukaryota</taxon>
        <taxon>Sar</taxon>
        <taxon>Alveolata</taxon>
        <taxon>Dinophyceae</taxon>
        <taxon>Suessiales</taxon>
        <taxon>Symbiodiniaceae</taxon>
        <taxon>Symbiodinium</taxon>
    </lineage>
</organism>
<keyword evidence="3" id="KW-1185">Reference proteome</keyword>
<dbReference type="InterPro" id="IPR011990">
    <property type="entry name" value="TPR-like_helical_dom_sf"/>
</dbReference>
<dbReference type="EMBL" id="CAJNIZ010046194">
    <property type="protein sequence ID" value="CAE7742613.1"/>
    <property type="molecule type" value="Genomic_DNA"/>
</dbReference>
<dbReference type="Gene3D" id="1.25.40.10">
    <property type="entry name" value="Tetratricopeptide repeat domain"/>
    <property type="match status" value="1"/>
</dbReference>
<evidence type="ECO:0000313" key="2">
    <source>
        <dbReference type="EMBL" id="CAE7742613.1"/>
    </source>
</evidence>